<proteinExistence type="predicted"/>
<dbReference type="PANTHER" id="PTHR46599:SF3">
    <property type="entry name" value="PIGGYBAC TRANSPOSABLE ELEMENT-DERIVED PROTEIN 4"/>
    <property type="match status" value="1"/>
</dbReference>
<evidence type="ECO:0000313" key="4">
    <source>
        <dbReference type="Proteomes" id="UP000494040"/>
    </source>
</evidence>
<accession>A0A8I6TK81</accession>
<evidence type="ECO:0000313" key="3">
    <source>
        <dbReference type="EnsemblMetazoa" id="XP_014259274.1"/>
    </source>
</evidence>
<reference evidence="3" key="1">
    <citation type="submission" date="2022-01" db="UniProtKB">
        <authorList>
            <consortium name="EnsemblMetazoa"/>
        </authorList>
    </citation>
    <scope>IDENTIFICATION</scope>
</reference>
<dbReference type="InterPro" id="IPR029526">
    <property type="entry name" value="PGBD"/>
</dbReference>
<protein>
    <recommendedName>
        <fullName evidence="2">PiggyBac transposable element-derived protein domain-containing protein</fullName>
    </recommendedName>
</protein>
<dbReference type="PANTHER" id="PTHR46599">
    <property type="entry name" value="PIGGYBAC TRANSPOSABLE ELEMENT-DERIVED PROTEIN 4"/>
    <property type="match status" value="1"/>
</dbReference>
<evidence type="ECO:0000259" key="2">
    <source>
        <dbReference type="Pfam" id="PF13843"/>
    </source>
</evidence>
<feature type="compositionally biased region" description="Low complexity" evidence="1">
    <location>
        <begin position="1"/>
        <end position="13"/>
    </location>
</feature>
<dbReference type="AlphaFoldDB" id="A0A8I6TK81"/>
<feature type="domain" description="PiggyBac transposable element-derived protein" evidence="2">
    <location>
        <begin position="133"/>
        <end position="448"/>
    </location>
</feature>
<dbReference type="OrthoDB" id="6596357at2759"/>
<dbReference type="GeneID" id="106672395"/>
<dbReference type="Proteomes" id="UP000494040">
    <property type="component" value="Unassembled WGS sequence"/>
</dbReference>
<dbReference type="EnsemblMetazoa" id="XM_014403788.2">
    <property type="protein sequence ID" value="XP_014259274.1"/>
    <property type="gene ID" value="LOC106672395"/>
</dbReference>
<keyword evidence="4" id="KW-1185">Reference proteome</keyword>
<sequence>MSTDSSSSSSSSSPLTDDFLQSSSNFSISSSGSSDSYENDSNGGDSDDTTSRFYFRSLNEWSDVGSDIEYTPNDILRSEVDDYEAFFWHQIEPQRRRSAPEPLLVSWQVKKTPSPGLHFLGGQKLKLVPRGDTPFDYFNLLADEEFLNTIIMATNRNADRILSEVQHSTGRTFVWNDLEIPEFKTFLGLLYLSGPDLEANWRPSKHFLNPVFPKSMSRDRFLSIMKALSFTEREATRSPQFKTEEIRYFIELIAYQMSKVYSPGRELCIGSVSVFRSWSEKGLRMCTLIDPVGVVLDVHVCFDCQDCESEKHSDEMVLKILRPYFNLGHSVFVCKKYGSVRLARLLASNKFNYTGRVSPKRDSDITEWLKNRLDNEDCEALYTEGGLSCIKLREKWDEFWLSTEFGHKPTVDTSHPVSVDRAHPKPESVVRYYETMAACGRLENFIAHDIEGTYYMKMVVKLFSLLLFNTISLYNKFSDYHRIEPSRFKEEIIKNLLDPGMSGVRNRIVTQSHFPVEVNRQAQCKYCYTNGWTQSINFICPNCPSQPFLCLKCFRPYHTTYFNI</sequence>
<name>A0A8I6TK81_CIMLE</name>
<organism evidence="3 4">
    <name type="scientific">Cimex lectularius</name>
    <name type="common">Bed bug</name>
    <name type="synonym">Acanthia lectularia</name>
    <dbReference type="NCBI Taxonomy" id="79782"/>
    <lineage>
        <taxon>Eukaryota</taxon>
        <taxon>Metazoa</taxon>
        <taxon>Ecdysozoa</taxon>
        <taxon>Arthropoda</taxon>
        <taxon>Hexapoda</taxon>
        <taxon>Insecta</taxon>
        <taxon>Pterygota</taxon>
        <taxon>Neoptera</taxon>
        <taxon>Paraneoptera</taxon>
        <taxon>Hemiptera</taxon>
        <taxon>Heteroptera</taxon>
        <taxon>Panheteroptera</taxon>
        <taxon>Cimicomorpha</taxon>
        <taxon>Cimicidae</taxon>
        <taxon>Cimex</taxon>
    </lineage>
</organism>
<evidence type="ECO:0000256" key="1">
    <source>
        <dbReference type="SAM" id="MobiDB-lite"/>
    </source>
</evidence>
<dbReference type="KEGG" id="clec:106672395"/>
<dbReference type="RefSeq" id="XP_014259274.1">
    <property type="nucleotide sequence ID" value="XM_014403788.2"/>
</dbReference>
<feature type="region of interest" description="Disordered" evidence="1">
    <location>
        <begin position="1"/>
        <end position="49"/>
    </location>
</feature>
<dbReference type="Pfam" id="PF13843">
    <property type="entry name" value="DDE_Tnp_1_7"/>
    <property type="match status" value="1"/>
</dbReference>
<feature type="compositionally biased region" description="Low complexity" evidence="1">
    <location>
        <begin position="22"/>
        <end position="44"/>
    </location>
</feature>